<sequence>MQMKNIDVEAYFKYAHVIKRIHRILAQIRVHPHSSPSSDQSSTWLAQVTYSISHRTILIAFGKKNSWR</sequence>
<protein>
    <submittedName>
        <fullName evidence="1">Uncharacterized protein</fullName>
    </submittedName>
</protein>
<evidence type="ECO:0000313" key="1">
    <source>
        <dbReference type="EMBL" id="KAI3715667.1"/>
    </source>
</evidence>
<dbReference type="Proteomes" id="UP001055879">
    <property type="component" value="Linkage Group LG07"/>
</dbReference>
<organism evidence="1 2">
    <name type="scientific">Arctium lappa</name>
    <name type="common">Greater burdock</name>
    <name type="synonym">Lappa major</name>
    <dbReference type="NCBI Taxonomy" id="4217"/>
    <lineage>
        <taxon>Eukaryota</taxon>
        <taxon>Viridiplantae</taxon>
        <taxon>Streptophyta</taxon>
        <taxon>Embryophyta</taxon>
        <taxon>Tracheophyta</taxon>
        <taxon>Spermatophyta</taxon>
        <taxon>Magnoliopsida</taxon>
        <taxon>eudicotyledons</taxon>
        <taxon>Gunneridae</taxon>
        <taxon>Pentapetalae</taxon>
        <taxon>asterids</taxon>
        <taxon>campanulids</taxon>
        <taxon>Asterales</taxon>
        <taxon>Asteraceae</taxon>
        <taxon>Carduoideae</taxon>
        <taxon>Cardueae</taxon>
        <taxon>Arctiinae</taxon>
        <taxon>Arctium</taxon>
    </lineage>
</organism>
<proteinExistence type="predicted"/>
<name>A0ACB9AZS9_ARCLA</name>
<keyword evidence="2" id="KW-1185">Reference proteome</keyword>
<accession>A0ACB9AZS9</accession>
<dbReference type="EMBL" id="CM042053">
    <property type="protein sequence ID" value="KAI3715667.1"/>
    <property type="molecule type" value="Genomic_DNA"/>
</dbReference>
<reference evidence="1 2" key="2">
    <citation type="journal article" date="2022" name="Mol. Ecol. Resour.">
        <title>The genomes of chicory, endive, great burdock and yacon provide insights into Asteraceae paleo-polyploidization history and plant inulin production.</title>
        <authorList>
            <person name="Fan W."/>
            <person name="Wang S."/>
            <person name="Wang H."/>
            <person name="Wang A."/>
            <person name="Jiang F."/>
            <person name="Liu H."/>
            <person name="Zhao H."/>
            <person name="Xu D."/>
            <person name="Zhang Y."/>
        </authorList>
    </citation>
    <scope>NUCLEOTIDE SEQUENCE [LARGE SCALE GENOMIC DNA]</scope>
    <source>
        <strain evidence="2">cv. Niubang</strain>
    </source>
</reference>
<evidence type="ECO:0000313" key="2">
    <source>
        <dbReference type="Proteomes" id="UP001055879"/>
    </source>
</evidence>
<comment type="caution">
    <text evidence="1">The sequence shown here is derived from an EMBL/GenBank/DDBJ whole genome shotgun (WGS) entry which is preliminary data.</text>
</comment>
<reference evidence="2" key="1">
    <citation type="journal article" date="2022" name="Mol. Ecol. Resour.">
        <title>The genomes of chicory, endive, great burdock and yacon provide insights into Asteraceae palaeo-polyploidization history and plant inulin production.</title>
        <authorList>
            <person name="Fan W."/>
            <person name="Wang S."/>
            <person name="Wang H."/>
            <person name="Wang A."/>
            <person name="Jiang F."/>
            <person name="Liu H."/>
            <person name="Zhao H."/>
            <person name="Xu D."/>
            <person name="Zhang Y."/>
        </authorList>
    </citation>
    <scope>NUCLEOTIDE SEQUENCE [LARGE SCALE GENOMIC DNA]</scope>
    <source>
        <strain evidence="2">cv. Niubang</strain>
    </source>
</reference>
<gene>
    <name evidence="1" type="ORF">L6452_22653</name>
</gene>